<dbReference type="Pfam" id="PF11951">
    <property type="entry name" value="Fungal_trans_2"/>
    <property type="match status" value="1"/>
</dbReference>
<dbReference type="PANTHER" id="PTHR23346:SF19">
    <property type="entry name" value="PROTEASOME ADAPTER AND SCAFFOLD PROTEIN ECM29"/>
    <property type="match status" value="1"/>
</dbReference>
<evidence type="ECO:0000256" key="2">
    <source>
        <dbReference type="ARBA" id="ARBA00022490"/>
    </source>
</evidence>
<dbReference type="InParanoid" id="A0A1Z5T2U7"/>
<sequence>MADSTQTPEQRELSLVGKVEMRIALTDSDQKLEAILKTYLAPLLLKLASEFQSVRNKVITVCQHVNTRTKPETIQLPVAALVKQFKEQQNSLVRHFDLLYIQQGVNRLTQREKAELLPIVISGISTSGSHGAQIFNLLLRLLEAFPLPMRGSNEDAQMRRSLEVTDSDAAYLASWLGKFLLFIPQKGANTSCPGLTGEDYTFLNLQGKDDLWNPAAGGLNLLRTKILAAKLLASGLFDDRERFMPAVIASADSASPISDVGEDMLKRAMPATDLEEEDLVYHLFKMYFGEGEAPRVKAPLRLKILGLLNKSVRSTTFANKIMRIVDDGISPPNMDGDDTVMSNTSTSNAGIGREAAKSRTAIFQYINFVARYGSTQTLHAIATRVVTRLRDFIENQGWPRPGPNEDLVSRGYAYEVIGILAKAGPRSTLVEDEHPSLDLLRWLFESQARDSSGSSIVVSIEEALSTVLSAMTRMELSSGEQGVLEGLLIDQMAKSAELQENKRLRSTRFVAVRFANRCLPYASVRARWIDVLGIGAHGDRAEVREEAERGLSPYWHRLLNGSLNASQPDTIAFPSFDATVSQFFSGRTSDDRSEPFALARQTSKAYRHCFQHMTGFVKRLIFHEAMTAHGIATNVDSEWERRIDAGAESDEYTGNAIKKHLKALASESSRPLQILLNALFICLVENVAGAGTQLADFIALAPNALLEPLVLHVADILPVLQSNDHARRTAGAHVYGVLASHPSVQAQAISTQLQQISAALSKWQSGVGAALNQAHGAIVALGFYFSRASYRGQSFQTTAEFQQLCQTILSIITESREASLKEASYVALGQLCMFNAIKATALGESGELRKVIDRIYETAKTGDEAAILCLGQISMVLGEESSEDSDLRYLEEQLYKLHEIRQAEVHFSVGEALSYVASGWRSEALATKLDIEGPLPEGPSRNESLTRVVDRVLTDSGMTKPALRKAATMWLLCLVQFCGQQPEIQQRLPRFQTAFKRCLGDRDELVQETASRGLGLVYEKGDRRLKDHLVRDLASSFSSDKQSQLAGNVSAETQLFEPGALPTGDGSVSTYKDIMSLASEVGDSSLVYKFMSMASSNAIWSSRAAFGRFGLSNVLSDSSVDGYLANNPKLYPKLYRYRFDPNPGVQRSMNDIWTALVKDSAATIDKHFDDIMEDLLTSILGKEWRTRQASCAAIADLVQGRSLEKYEGYLERIWTQCFKVLDDIKEALEADHSSTKNAAAMLKHVLPFILSPSGMESGAQEVQAFAVHTLLEIVKKSSGGTLRPFIPELVERLIGCLSTFEPEAVNYLHLNASKYNLTEQKIDDMRLSSVRSSPLMEAIERCLDLLDDETMQTLQPRLESAMKGAVGLPSKVGSSRILVSLSTRRLAVFRPHADSFLRMIEKVVLDRNETVSSSYAVAAGYMARAASQKQVLRLVTFCKNLYFQSEDDRAAVTPRRAITSGEIIAAVAKHASDKFKDIASTTLPFAFVAKHDPNDQVKEQFVHAWDESVGGSRAVSLYLQEIIELCAAHLDSPQWVLKHTSARTIADTITAVAASETKISKETGQILWPALEKAQSGKTWEGKETVLKAVVKFVESARPYWESHPDVASAINKIAIREAKRQNAEYRQHSVRCLAQICLARTDADMSTSVFEAVEPILRDELEAEPMDVDGEQNASRGDDRKQDTIGGVVESLFASINPRVLKGSELTQAITRTLGTSAAIPSPSLTVWRSTYAGLKQLLERVNDAGEGACLKDGTQDPLRRLLFLCAPPTEALRLMRADAIAALVKASPLLASEMRPDVLALLGEETSPAFSDATTSTQNKYRNITTTGNTVWDPRMRESPISSPVSSQPDNLPAFASLTNDEDRERKAGAQLPGTYGVVVTPQSFFDLPEYASASAAASRRRESGQCRTRESPIKSPDSSLNCSPIELDPNFVLLDRFEDASSTAYQGAGASPSEQRQMFPPALSQLSISSPPRSRGTLSSAPAASLAQSGGADERSIVHFRRYIARRLLPYVANIPDANSTARPIESGMVESLLQSGFPPLRHAICAISALNLSYSGQQSLEDALQHYHLALSTADTPATPDDLISDGNLFRHFLLLVYDVCVPMGANDTDDAFSMWAQHLTQLRQIAVQRHQRLRHEPLGYIIWITCAIDIDAGLFGNGNCDFYWALMQRNILPAMLPGLDVGSPQEQQTLGALIRLQKGLLHHLAVLARTANACRREAFELQTARTPAVYARWQASVSQVQSELHAFWQQNWPSFLGFESPEAGRNLPARERFVFESALIGYQAAVIYSRTSIFPGQRMMPTANQADMHADTERRCAAIIALASSHLETGITERRHCSFMVFLAGVVSASPDVKIQAMNIMTALQRDGGIGQNTYRVRQLLSAVYDEQRAVTSKGGGIEQVDWLAVARDKGLNVVNCWF</sequence>
<feature type="compositionally biased region" description="Low complexity" evidence="5">
    <location>
        <begin position="1981"/>
        <end position="1990"/>
    </location>
</feature>
<feature type="compositionally biased region" description="Acidic residues" evidence="5">
    <location>
        <begin position="1662"/>
        <end position="1671"/>
    </location>
</feature>
<feature type="region of interest" description="Disordered" evidence="5">
    <location>
        <begin position="1829"/>
        <end position="1872"/>
    </location>
</feature>
<dbReference type="Proteomes" id="UP000194280">
    <property type="component" value="Unassembled WGS sequence"/>
</dbReference>
<feature type="compositionally biased region" description="Basic and acidic residues" evidence="5">
    <location>
        <begin position="1902"/>
        <end position="1915"/>
    </location>
</feature>
<dbReference type="InterPro" id="IPR055443">
    <property type="entry name" value="HEAT_ECM29"/>
</dbReference>
<dbReference type="GO" id="GO:0000502">
    <property type="term" value="C:proteasome complex"/>
    <property type="evidence" value="ECO:0007669"/>
    <property type="project" value="UniProtKB-KW"/>
</dbReference>
<name>A0A1Z5T2U7_HORWE</name>
<feature type="compositionally biased region" description="Polar residues" evidence="5">
    <location>
        <begin position="1842"/>
        <end position="1852"/>
    </location>
</feature>
<dbReference type="STRING" id="1157616.A0A1Z5T2U7"/>
<evidence type="ECO:0008006" key="10">
    <source>
        <dbReference type="Google" id="ProtNLM"/>
    </source>
</evidence>
<evidence type="ECO:0000313" key="9">
    <source>
        <dbReference type="Proteomes" id="UP000194280"/>
    </source>
</evidence>
<dbReference type="FunCoup" id="A0A1Z5T2U7">
    <property type="interactions" value="1732"/>
</dbReference>
<gene>
    <name evidence="8" type="ORF">BTJ68_09324</name>
</gene>
<comment type="subcellular location">
    <subcellularLocation>
        <location evidence="1">Cytoplasm</location>
    </subcellularLocation>
</comment>
<dbReference type="Pfam" id="PF23731">
    <property type="entry name" value="ARM_ECM29_C"/>
    <property type="match status" value="1"/>
</dbReference>
<dbReference type="GO" id="GO:0043248">
    <property type="term" value="P:proteasome assembly"/>
    <property type="evidence" value="ECO:0007669"/>
    <property type="project" value="InterPro"/>
</dbReference>
<dbReference type="Pfam" id="PF24492">
    <property type="entry name" value="HEAT_ECM29"/>
    <property type="match status" value="1"/>
</dbReference>
<accession>A0A1Z5T2U7</accession>
<evidence type="ECO:0000259" key="6">
    <source>
        <dbReference type="Pfam" id="PF13001"/>
    </source>
</evidence>
<feature type="region of interest" description="Disordered" evidence="5">
    <location>
        <begin position="1899"/>
        <end position="1925"/>
    </location>
</feature>
<keyword evidence="2" id="KW-0963">Cytoplasm</keyword>
<evidence type="ECO:0000256" key="5">
    <source>
        <dbReference type="SAM" id="MobiDB-lite"/>
    </source>
</evidence>
<dbReference type="GO" id="GO:0036503">
    <property type="term" value="P:ERAD pathway"/>
    <property type="evidence" value="ECO:0007669"/>
    <property type="project" value="TreeGrafter"/>
</dbReference>
<reference evidence="8 9" key="1">
    <citation type="submission" date="2017-01" db="EMBL/GenBank/DDBJ databases">
        <title>The recent genome duplication of the halophilic yeast Hortaea werneckii: insights from long-read sequencing.</title>
        <authorList>
            <person name="Sinha S."/>
            <person name="Flibotte S."/>
            <person name="Neira M."/>
            <person name="Lenassi M."/>
            <person name="Gostincar C."/>
            <person name="Stajich J.E."/>
            <person name="Nislow C.E."/>
        </authorList>
    </citation>
    <scope>NUCLEOTIDE SEQUENCE [LARGE SCALE GENOMIC DNA]</scope>
    <source>
        <strain evidence="8 9">EXF-2000</strain>
    </source>
</reference>
<comment type="caution">
    <text evidence="8">The sequence shown here is derived from an EMBL/GenBank/DDBJ whole genome shotgun (WGS) entry which is preliminary data.</text>
</comment>
<keyword evidence="9" id="KW-1185">Reference proteome</keyword>
<dbReference type="PANTHER" id="PTHR23346">
    <property type="entry name" value="TRANSLATIONAL ACTIVATOR GCN1-RELATED"/>
    <property type="match status" value="1"/>
</dbReference>
<dbReference type="InterPro" id="IPR011989">
    <property type="entry name" value="ARM-like"/>
</dbReference>
<proteinExistence type="predicted"/>
<feature type="domain" description="Proteasome adapter and scaffold protein ECM29 HEAT-repeat" evidence="7">
    <location>
        <begin position="1282"/>
        <end position="1443"/>
    </location>
</feature>
<evidence type="ECO:0000313" key="8">
    <source>
        <dbReference type="EMBL" id="OTA30367.1"/>
    </source>
</evidence>
<dbReference type="SUPFAM" id="SSF48371">
    <property type="entry name" value="ARM repeat"/>
    <property type="match status" value="2"/>
</dbReference>
<feature type="region of interest" description="Disordered" evidence="5">
    <location>
        <begin position="1662"/>
        <end position="1683"/>
    </location>
</feature>
<dbReference type="VEuPathDB" id="FungiDB:BTJ68_09324"/>
<feature type="region of interest" description="Disordered" evidence="5">
    <location>
        <begin position="1967"/>
        <end position="1990"/>
    </location>
</feature>
<dbReference type="GO" id="GO:0005634">
    <property type="term" value="C:nucleus"/>
    <property type="evidence" value="ECO:0007669"/>
    <property type="project" value="TreeGrafter"/>
</dbReference>
<evidence type="ECO:0000256" key="4">
    <source>
        <dbReference type="ARBA" id="ARBA00022942"/>
    </source>
</evidence>
<keyword evidence="3" id="KW-0677">Repeat</keyword>
<keyword evidence="4" id="KW-0647">Proteasome</keyword>
<evidence type="ECO:0000256" key="3">
    <source>
        <dbReference type="ARBA" id="ARBA00022737"/>
    </source>
</evidence>
<dbReference type="GO" id="GO:0060090">
    <property type="term" value="F:molecular adaptor activity"/>
    <property type="evidence" value="ECO:0007669"/>
    <property type="project" value="InterPro"/>
</dbReference>
<organism evidence="8 9">
    <name type="scientific">Hortaea werneckii EXF-2000</name>
    <dbReference type="NCBI Taxonomy" id="1157616"/>
    <lineage>
        <taxon>Eukaryota</taxon>
        <taxon>Fungi</taxon>
        <taxon>Dikarya</taxon>
        <taxon>Ascomycota</taxon>
        <taxon>Pezizomycotina</taxon>
        <taxon>Dothideomycetes</taxon>
        <taxon>Dothideomycetidae</taxon>
        <taxon>Mycosphaerellales</taxon>
        <taxon>Teratosphaeriaceae</taxon>
        <taxon>Hortaea</taxon>
    </lineage>
</organism>
<protein>
    <recommendedName>
        <fullName evidence="10">Non-specific serine/threonine protein kinase</fullName>
    </recommendedName>
</protein>
<dbReference type="InterPro" id="IPR024372">
    <property type="entry name" value="Ecm29_N"/>
</dbReference>
<dbReference type="InterPro" id="IPR021858">
    <property type="entry name" value="Fun_TF"/>
</dbReference>
<evidence type="ECO:0000259" key="7">
    <source>
        <dbReference type="Pfam" id="PF24492"/>
    </source>
</evidence>
<dbReference type="InterPro" id="IPR016024">
    <property type="entry name" value="ARM-type_fold"/>
</dbReference>
<feature type="domain" description="Proteasome component Ecm29 N-terminal" evidence="6">
    <location>
        <begin position="16"/>
        <end position="533"/>
    </location>
</feature>
<dbReference type="EMBL" id="MUNK01000142">
    <property type="protein sequence ID" value="OTA30367.1"/>
    <property type="molecule type" value="Genomic_DNA"/>
</dbReference>
<dbReference type="GO" id="GO:0005737">
    <property type="term" value="C:cytoplasm"/>
    <property type="evidence" value="ECO:0007669"/>
    <property type="project" value="UniProtKB-SubCell"/>
</dbReference>
<dbReference type="Pfam" id="PF13001">
    <property type="entry name" value="ECM29_N"/>
    <property type="match status" value="1"/>
</dbReference>
<dbReference type="OrthoDB" id="16066at2759"/>
<evidence type="ECO:0000256" key="1">
    <source>
        <dbReference type="ARBA" id="ARBA00004496"/>
    </source>
</evidence>
<dbReference type="Gene3D" id="1.25.10.10">
    <property type="entry name" value="Leucine-rich Repeat Variant"/>
    <property type="match status" value="2"/>
</dbReference>